<dbReference type="AlphaFoldDB" id="A0A4Q7PGQ0"/>
<proteinExistence type="predicted"/>
<protein>
    <submittedName>
        <fullName evidence="1">Uncharacterized protein</fullName>
    </submittedName>
</protein>
<sequence length="44" mass="5497">MRTFQNVRKRLKSFAQRQHMFSDLSVNSYNNENKQILEFHRYSF</sequence>
<dbReference type="Proteomes" id="UP000292262">
    <property type="component" value="Unassembled WGS sequence"/>
</dbReference>
<dbReference type="EMBL" id="SGXE01000001">
    <property type="protein sequence ID" value="RZS99694.1"/>
    <property type="molecule type" value="Genomic_DNA"/>
</dbReference>
<organism evidence="1 2">
    <name type="scientific">Aquimarina brevivitae</name>
    <dbReference type="NCBI Taxonomy" id="323412"/>
    <lineage>
        <taxon>Bacteria</taxon>
        <taxon>Pseudomonadati</taxon>
        <taxon>Bacteroidota</taxon>
        <taxon>Flavobacteriia</taxon>
        <taxon>Flavobacteriales</taxon>
        <taxon>Flavobacteriaceae</taxon>
        <taxon>Aquimarina</taxon>
    </lineage>
</organism>
<comment type="caution">
    <text evidence="1">The sequence shown here is derived from an EMBL/GenBank/DDBJ whole genome shotgun (WGS) entry which is preliminary data.</text>
</comment>
<evidence type="ECO:0000313" key="2">
    <source>
        <dbReference type="Proteomes" id="UP000292262"/>
    </source>
</evidence>
<gene>
    <name evidence="1" type="ORF">EV197_0917</name>
</gene>
<keyword evidence="2" id="KW-1185">Reference proteome</keyword>
<evidence type="ECO:0000313" key="1">
    <source>
        <dbReference type="EMBL" id="RZS99694.1"/>
    </source>
</evidence>
<reference evidence="1 2" key="1">
    <citation type="submission" date="2019-02" db="EMBL/GenBank/DDBJ databases">
        <title>Genomic Encyclopedia of Type Strains, Phase IV (KMG-IV): sequencing the most valuable type-strain genomes for metagenomic binning, comparative biology and taxonomic classification.</title>
        <authorList>
            <person name="Goeker M."/>
        </authorList>
    </citation>
    <scope>NUCLEOTIDE SEQUENCE [LARGE SCALE GENOMIC DNA]</scope>
    <source>
        <strain evidence="1 2">DSM 17196</strain>
    </source>
</reference>
<accession>A0A4Q7PGQ0</accession>
<name>A0A4Q7PGQ0_9FLAO</name>